<dbReference type="PANTHER" id="PTHR13803">
    <property type="entry name" value="SEC24-RELATED PROTEIN"/>
    <property type="match status" value="1"/>
</dbReference>
<feature type="non-terminal residue" evidence="1">
    <location>
        <position position="63"/>
    </location>
</feature>
<feature type="non-terminal residue" evidence="1">
    <location>
        <position position="1"/>
    </location>
</feature>
<proteinExistence type="predicted"/>
<dbReference type="GO" id="GO:0030127">
    <property type="term" value="C:COPII vesicle coat"/>
    <property type="evidence" value="ECO:0007669"/>
    <property type="project" value="InterPro"/>
</dbReference>
<reference evidence="1 2" key="1">
    <citation type="journal article" date="2018" name="Front. Plant Sci.">
        <title>Red Clover (Trifolium pratense) and Zigzag Clover (T. medium) - A Picture of Genomic Similarities and Differences.</title>
        <authorList>
            <person name="Dluhosova J."/>
            <person name="Istvanek J."/>
            <person name="Nedelnik J."/>
            <person name="Repkova J."/>
        </authorList>
    </citation>
    <scope>NUCLEOTIDE SEQUENCE [LARGE SCALE GENOMIC DNA]</scope>
    <source>
        <strain evidence="2">cv. 10/8</strain>
        <tissue evidence="1">Leaf</tissue>
    </source>
</reference>
<keyword evidence="2" id="KW-1185">Reference proteome</keyword>
<dbReference type="GO" id="GO:0090110">
    <property type="term" value="P:COPII-coated vesicle cargo loading"/>
    <property type="evidence" value="ECO:0007669"/>
    <property type="project" value="TreeGrafter"/>
</dbReference>
<organism evidence="1 2">
    <name type="scientific">Trifolium medium</name>
    <dbReference type="NCBI Taxonomy" id="97028"/>
    <lineage>
        <taxon>Eukaryota</taxon>
        <taxon>Viridiplantae</taxon>
        <taxon>Streptophyta</taxon>
        <taxon>Embryophyta</taxon>
        <taxon>Tracheophyta</taxon>
        <taxon>Spermatophyta</taxon>
        <taxon>Magnoliopsida</taxon>
        <taxon>eudicotyledons</taxon>
        <taxon>Gunneridae</taxon>
        <taxon>Pentapetalae</taxon>
        <taxon>rosids</taxon>
        <taxon>fabids</taxon>
        <taxon>Fabales</taxon>
        <taxon>Fabaceae</taxon>
        <taxon>Papilionoideae</taxon>
        <taxon>50 kb inversion clade</taxon>
        <taxon>NPAAA clade</taxon>
        <taxon>Hologalegina</taxon>
        <taxon>IRL clade</taxon>
        <taxon>Trifolieae</taxon>
        <taxon>Trifolium</taxon>
    </lineage>
</organism>
<dbReference type="GO" id="GO:0006886">
    <property type="term" value="P:intracellular protein transport"/>
    <property type="evidence" value="ECO:0007669"/>
    <property type="project" value="InterPro"/>
</dbReference>
<dbReference type="GO" id="GO:0070971">
    <property type="term" value="C:endoplasmic reticulum exit site"/>
    <property type="evidence" value="ECO:0007669"/>
    <property type="project" value="TreeGrafter"/>
</dbReference>
<sequence length="63" mass="7092">PSEYYAQLDATGKRVDLNQRPELTKGTVEFVAPAEYMVRPPMPPVYFFLIDVSISAVRSGMIE</sequence>
<protein>
    <submittedName>
        <fullName evidence="1">Protein transport protein SEC24-like</fullName>
    </submittedName>
</protein>
<comment type="caution">
    <text evidence="1">The sequence shown here is derived from an EMBL/GenBank/DDBJ whole genome shotgun (WGS) entry which is preliminary data.</text>
</comment>
<dbReference type="InterPro" id="IPR050550">
    <property type="entry name" value="SEC23_SEC24_subfamily"/>
</dbReference>
<evidence type="ECO:0000313" key="2">
    <source>
        <dbReference type="Proteomes" id="UP000265520"/>
    </source>
</evidence>
<dbReference type="InterPro" id="IPR036174">
    <property type="entry name" value="Znf_Sec23_Sec24_sf"/>
</dbReference>
<accession>A0A392P1C9</accession>
<dbReference type="EMBL" id="LXQA010058978">
    <property type="protein sequence ID" value="MCI05542.1"/>
    <property type="molecule type" value="Genomic_DNA"/>
</dbReference>
<dbReference type="GO" id="GO:0008270">
    <property type="term" value="F:zinc ion binding"/>
    <property type="evidence" value="ECO:0007669"/>
    <property type="project" value="InterPro"/>
</dbReference>
<dbReference type="PANTHER" id="PTHR13803:SF39">
    <property type="entry name" value="SECRETORY 24AB, ISOFORM A"/>
    <property type="match status" value="1"/>
</dbReference>
<dbReference type="SUPFAM" id="SSF82919">
    <property type="entry name" value="Zn-finger domain of Sec23/24"/>
    <property type="match status" value="1"/>
</dbReference>
<dbReference type="Proteomes" id="UP000265520">
    <property type="component" value="Unassembled WGS sequence"/>
</dbReference>
<dbReference type="AlphaFoldDB" id="A0A392P1C9"/>
<name>A0A392P1C9_9FABA</name>
<evidence type="ECO:0000313" key="1">
    <source>
        <dbReference type="EMBL" id="MCI05542.1"/>
    </source>
</evidence>
<dbReference type="GO" id="GO:0000149">
    <property type="term" value="F:SNARE binding"/>
    <property type="evidence" value="ECO:0007669"/>
    <property type="project" value="TreeGrafter"/>
</dbReference>